<feature type="repeat" description="WD" evidence="3">
    <location>
        <begin position="723"/>
        <end position="764"/>
    </location>
</feature>
<dbReference type="CDD" id="cd00200">
    <property type="entry name" value="WD40"/>
    <property type="match status" value="1"/>
</dbReference>
<organism evidence="5 6">
    <name type="scientific">Hydnum rufescens UP504</name>
    <dbReference type="NCBI Taxonomy" id="1448309"/>
    <lineage>
        <taxon>Eukaryota</taxon>
        <taxon>Fungi</taxon>
        <taxon>Dikarya</taxon>
        <taxon>Basidiomycota</taxon>
        <taxon>Agaricomycotina</taxon>
        <taxon>Agaricomycetes</taxon>
        <taxon>Cantharellales</taxon>
        <taxon>Hydnaceae</taxon>
        <taxon>Hydnum</taxon>
    </lineage>
</organism>
<dbReference type="OrthoDB" id="3027122at2759"/>
<dbReference type="EMBL" id="MU128928">
    <property type="protein sequence ID" value="KAF9517895.1"/>
    <property type="molecule type" value="Genomic_DNA"/>
</dbReference>
<dbReference type="InterPro" id="IPR056884">
    <property type="entry name" value="NPHP3-like_N"/>
</dbReference>
<evidence type="ECO:0000313" key="5">
    <source>
        <dbReference type="EMBL" id="KAF9517895.1"/>
    </source>
</evidence>
<dbReference type="PROSITE" id="PS50294">
    <property type="entry name" value="WD_REPEATS_REGION"/>
    <property type="match status" value="4"/>
</dbReference>
<keyword evidence="6" id="KW-1185">Reference proteome</keyword>
<dbReference type="Pfam" id="PF24883">
    <property type="entry name" value="NPHP3_N"/>
    <property type="match status" value="1"/>
</dbReference>
<feature type="domain" description="NACHT" evidence="4">
    <location>
        <begin position="90"/>
        <end position="234"/>
    </location>
</feature>
<dbReference type="Pfam" id="PF00400">
    <property type="entry name" value="WD40"/>
    <property type="match status" value="4"/>
</dbReference>
<dbReference type="SMART" id="SM00320">
    <property type="entry name" value="WD40"/>
    <property type="match status" value="4"/>
</dbReference>
<keyword evidence="2" id="KW-0677">Repeat</keyword>
<dbReference type="InterPro" id="IPR027417">
    <property type="entry name" value="P-loop_NTPase"/>
</dbReference>
<dbReference type="PANTHER" id="PTHR19848">
    <property type="entry name" value="WD40 REPEAT PROTEIN"/>
    <property type="match status" value="1"/>
</dbReference>
<dbReference type="PRINTS" id="PR00320">
    <property type="entry name" value="GPROTEINBRPT"/>
</dbReference>
<name>A0A9P6B5G7_9AGAM</name>
<sequence>MQHITHNITLSTITTGHGGHGENGGTGGRAGDIYFGSGGTSLLMALPHAPYAAHDSFREDAPSSCLVGTRVAVLEEISTWSESANGERPPIYWLNGVAGIGKSTIAKTVAERAQEKRMLGATFFFSRKKESLWDPALVLPTLAFQLAQSDDAFRNVIVDAIERDSEAGRKTLLSQLQKLILSPLLTIDPRRSPILIVLDALDECEENGATNILELMFTHLIRIPFLRILITSRPQPHLSSVFNKASSLAETALHDIDASVVDQDIRLYISTELAKIPRKLGLDMPTDWATEAEKNALDTLVKKSGKLFVYAAVVIGFIGDGWVRDPQFQLGLILNTWSLKQAQAKPYSPLDKLYMEVLRKSLSPFNHQEILKRFQTVVGSIVLLRELLPLPSLAVFVCYTTHVVEESLRHFHSVIIPPSNNQPPRIYHPSFLEFITDPSRCSMREFVIVAVPEQELRHAIRCFELMAKHLKRDIAGISDPSLLNREVDGFKEKVREALSPEVQYACRHWASHLRCVEIGEGSIMRALETFLTQSVLWWFEAMSLLESISNAPSSIEVAHRWADSSRCKPSVVRILSDSHRFILAHRDVIRSSALHVYHSALPFTAHDTMLYKTYTGDGKNSIQVLQGMESKLPRHLGALHAHSDTVTTVAFSPDGLCLASGSSDYTLRLWDPKTGISIKTLKGHSGSVRTIAFSLDGLCLASGSNDYSLRLWDPKTGRLIKTLEGHSGSVRTTAFSPDGLHLASGSDDYTLRLWDPKMGICIKTMKNHHGSVRTIAFSPRPDGLYLASVSDDHTLQLWDGMSGVFIRRLEHDSHQLWELGFSFYHDTPIPHPETLTAQPLHHLPSVITPKPSVAMTPLIWQCEGHWIQVMQQQEGYARRICYIPEDHLTSTEIAVSSQETYSQLAVGCYNGHMIILVVPHDLFPWSFSKEPADTQLMPTVTCPHTPLMSSTFPMNDDPPLPTHGTGQRHAWSLPRLFRHGADILARVVTVKTQSGGGYKG</sequence>
<dbReference type="InterPro" id="IPR036322">
    <property type="entry name" value="WD40_repeat_dom_sf"/>
</dbReference>
<dbReference type="SUPFAM" id="SSF50978">
    <property type="entry name" value="WD40 repeat-like"/>
    <property type="match status" value="1"/>
</dbReference>
<evidence type="ECO:0000256" key="1">
    <source>
        <dbReference type="ARBA" id="ARBA00022574"/>
    </source>
</evidence>
<dbReference type="PROSITE" id="PS50837">
    <property type="entry name" value="NACHT"/>
    <property type="match status" value="1"/>
</dbReference>
<dbReference type="AlphaFoldDB" id="A0A9P6B5G7"/>
<reference evidence="5" key="1">
    <citation type="journal article" date="2020" name="Nat. Commun.">
        <title>Large-scale genome sequencing of mycorrhizal fungi provides insights into the early evolution of symbiotic traits.</title>
        <authorList>
            <person name="Miyauchi S."/>
            <person name="Kiss E."/>
            <person name="Kuo A."/>
            <person name="Drula E."/>
            <person name="Kohler A."/>
            <person name="Sanchez-Garcia M."/>
            <person name="Morin E."/>
            <person name="Andreopoulos B."/>
            <person name="Barry K.W."/>
            <person name="Bonito G."/>
            <person name="Buee M."/>
            <person name="Carver A."/>
            <person name="Chen C."/>
            <person name="Cichocki N."/>
            <person name="Clum A."/>
            <person name="Culley D."/>
            <person name="Crous P.W."/>
            <person name="Fauchery L."/>
            <person name="Girlanda M."/>
            <person name="Hayes R.D."/>
            <person name="Keri Z."/>
            <person name="LaButti K."/>
            <person name="Lipzen A."/>
            <person name="Lombard V."/>
            <person name="Magnuson J."/>
            <person name="Maillard F."/>
            <person name="Murat C."/>
            <person name="Nolan M."/>
            <person name="Ohm R.A."/>
            <person name="Pangilinan J."/>
            <person name="Pereira M.F."/>
            <person name="Perotto S."/>
            <person name="Peter M."/>
            <person name="Pfister S."/>
            <person name="Riley R."/>
            <person name="Sitrit Y."/>
            <person name="Stielow J.B."/>
            <person name="Szollosi G."/>
            <person name="Zifcakova L."/>
            <person name="Stursova M."/>
            <person name="Spatafora J.W."/>
            <person name="Tedersoo L."/>
            <person name="Vaario L.M."/>
            <person name="Yamada A."/>
            <person name="Yan M."/>
            <person name="Wang P."/>
            <person name="Xu J."/>
            <person name="Bruns T."/>
            <person name="Baldrian P."/>
            <person name="Vilgalys R."/>
            <person name="Dunand C."/>
            <person name="Henrissat B."/>
            <person name="Grigoriev I.V."/>
            <person name="Hibbett D."/>
            <person name="Nagy L.G."/>
            <person name="Martin F.M."/>
        </authorList>
    </citation>
    <scope>NUCLEOTIDE SEQUENCE</scope>
    <source>
        <strain evidence="5">UP504</strain>
    </source>
</reference>
<keyword evidence="1 3" id="KW-0853">WD repeat</keyword>
<dbReference type="Gene3D" id="2.130.10.10">
    <property type="entry name" value="YVTN repeat-like/Quinoprotein amine dehydrogenase"/>
    <property type="match status" value="2"/>
</dbReference>
<evidence type="ECO:0000313" key="6">
    <source>
        <dbReference type="Proteomes" id="UP000886523"/>
    </source>
</evidence>
<dbReference type="InterPro" id="IPR007111">
    <property type="entry name" value="NACHT_NTPase"/>
</dbReference>
<dbReference type="InterPro" id="IPR015943">
    <property type="entry name" value="WD40/YVTN_repeat-like_dom_sf"/>
</dbReference>
<feature type="repeat" description="WD" evidence="3">
    <location>
        <begin position="681"/>
        <end position="722"/>
    </location>
</feature>
<feature type="repeat" description="WD" evidence="3">
    <location>
        <begin position="765"/>
        <end position="799"/>
    </location>
</feature>
<gene>
    <name evidence="5" type="ORF">BS47DRAFT_1325747</name>
</gene>
<feature type="repeat" description="WD" evidence="3">
    <location>
        <begin position="639"/>
        <end position="680"/>
    </location>
</feature>
<accession>A0A9P6B5G7</accession>
<dbReference type="PANTHER" id="PTHR19848:SF8">
    <property type="entry name" value="F-BOX AND WD REPEAT DOMAIN CONTAINING 7"/>
    <property type="match status" value="1"/>
</dbReference>
<protein>
    <recommendedName>
        <fullName evidence="4">NACHT domain-containing protein</fullName>
    </recommendedName>
</protein>
<dbReference type="InterPro" id="IPR020472">
    <property type="entry name" value="WD40_PAC1"/>
</dbReference>
<dbReference type="InterPro" id="IPR001680">
    <property type="entry name" value="WD40_rpt"/>
</dbReference>
<evidence type="ECO:0000256" key="2">
    <source>
        <dbReference type="ARBA" id="ARBA00022737"/>
    </source>
</evidence>
<dbReference type="SUPFAM" id="SSF52540">
    <property type="entry name" value="P-loop containing nucleoside triphosphate hydrolases"/>
    <property type="match status" value="1"/>
</dbReference>
<proteinExistence type="predicted"/>
<comment type="caution">
    <text evidence="5">The sequence shown here is derived from an EMBL/GenBank/DDBJ whole genome shotgun (WGS) entry which is preliminary data.</text>
</comment>
<evidence type="ECO:0000259" key="4">
    <source>
        <dbReference type="PROSITE" id="PS50837"/>
    </source>
</evidence>
<dbReference type="Gene3D" id="3.40.50.300">
    <property type="entry name" value="P-loop containing nucleotide triphosphate hydrolases"/>
    <property type="match status" value="1"/>
</dbReference>
<dbReference type="Proteomes" id="UP000886523">
    <property type="component" value="Unassembled WGS sequence"/>
</dbReference>
<dbReference type="PROSITE" id="PS50082">
    <property type="entry name" value="WD_REPEATS_2"/>
    <property type="match status" value="4"/>
</dbReference>
<evidence type="ECO:0000256" key="3">
    <source>
        <dbReference type="PROSITE-ProRule" id="PRU00221"/>
    </source>
</evidence>